<dbReference type="Gene3D" id="3.20.20.70">
    <property type="entry name" value="Aldolase class I"/>
    <property type="match status" value="1"/>
</dbReference>
<reference evidence="5" key="1">
    <citation type="submission" date="2016-10" db="EMBL/GenBank/DDBJ databases">
        <authorList>
            <person name="Varghese N."/>
            <person name="Submissions S."/>
        </authorList>
    </citation>
    <scope>NUCLEOTIDE SEQUENCE [LARGE SCALE GENOMIC DNA]</scope>
    <source>
        <strain evidence="5">DSM 26893</strain>
    </source>
</reference>
<keyword evidence="2" id="KW-0288">FMN</keyword>
<protein>
    <submittedName>
        <fullName evidence="4">Nitronate monooxygenase</fullName>
    </submittedName>
</protein>
<evidence type="ECO:0000256" key="2">
    <source>
        <dbReference type="ARBA" id="ARBA00022643"/>
    </source>
</evidence>
<dbReference type="EMBL" id="FOCM01000001">
    <property type="protein sequence ID" value="SEM66227.1"/>
    <property type="molecule type" value="Genomic_DNA"/>
</dbReference>
<dbReference type="InterPro" id="IPR004136">
    <property type="entry name" value="NMO"/>
</dbReference>
<evidence type="ECO:0000256" key="3">
    <source>
        <dbReference type="ARBA" id="ARBA00023002"/>
    </source>
</evidence>
<sequence>MIRSRLSELFGLEVPVVLAPMAGVSGGALAAAVSRAGGLGLVGGGYGDPDAVVREMALADAPVGVGFITWSLTPQALERALDLRPRALLLSFGDPMPFADAIHAADVPLICQVQGVAHARRAIAAGAAVLVAQGGEAGGHGAARGTMALVPEIADLLAAEAPNVVLVAAGGIADGRGMAAALMLGADGVMLGSRFWAASEALVAPGLVDAALAADGDRTVKGDLPDAARGLNWPGAYAIRTLRTAFTDRWAGRGAALRDDADARAGWVRAMQSGDAEATSPVVGEAVGLIGDRLPAADILARVVAEAEELLRDAPRRSETCSAPS</sequence>
<keyword evidence="4" id="KW-0503">Monooxygenase</keyword>
<evidence type="ECO:0000256" key="1">
    <source>
        <dbReference type="ARBA" id="ARBA00022630"/>
    </source>
</evidence>
<organism evidence="4 5">
    <name type="scientific">Palleronia pelagia</name>
    <dbReference type="NCBI Taxonomy" id="387096"/>
    <lineage>
        <taxon>Bacteria</taxon>
        <taxon>Pseudomonadati</taxon>
        <taxon>Pseudomonadota</taxon>
        <taxon>Alphaproteobacteria</taxon>
        <taxon>Rhodobacterales</taxon>
        <taxon>Roseobacteraceae</taxon>
        <taxon>Palleronia</taxon>
    </lineage>
</organism>
<proteinExistence type="predicted"/>
<keyword evidence="5" id="KW-1185">Reference proteome</keyword>
<dbReference type="Proteomes" id="UP000199372">
    <property type="component" value="Unassembled WGS sequence"/>
</dbReference>
<dbReference type="CDD" id="cd04730">
    <property type="entry name" value="NPD_like"/>
    <property type="match status" value="1"/>
</dbReference>
<accession>A0A1H8A9K1</accession>
<dbReference type="OrthoDB" id="9778912at2"/>
<dbReference type="PANTHER" id="PTHR32332">
    <property type="entry name" value="2-NITROPROPANE DIOXYGENASE"/>
    <property type="match status" value="1"/>
</dbReference>
<keyword evidence="3" id="KW-0560">Oxidoreductase</keyword>
<evidence type="ECO:0000313" key="4">
    <source>
        <dbReference type="EMBL" id="SEM66227.1"/>
    </source>
</evidence>
<dbReference type="PANTHER" id="PTHR32332:SF31">
    <property type="entry name" value="2-NITROPROPANE DIOXYGENASE FAMILY, PUTATIVE (AFU_ORTHOLOGUE AFUA_2G09850)-RELATED"/>
    <property type="match status" value="1"/>
</dbReference>
<dbReference type="AlphaFoldDB" id="A0A1H8A9K1"/>
<dbReference type="GO" id="GO:0018580">
    <property type="term" value="F:nitronate monooxygenase activity"/>
    <property type="evidence" value="ECO:0007669"/>
    <property type="project" value="InterPro"/>
</dbReference>
<name>A0A1H8A9K1_9RHOB</name>
<keyword evidence="1" id="KW-0285">Flavoprotein</keyword>
<dbReference type="RefSeq" id="WP_091842892.1">
    <property type="nucleotide sequence ID" value="NZ_FOCM01000001.1"/>
</dbReference>
<dbReference type="InterPro" id="IPR013785">
    <property type="entry name" value="Aldolase_TIM"/>
</dbReference>
<gene>
    <name evidence="4" type="ORF">SAMN04488011_10132</name>
</gene>
<dbReference type="SUPFAM" id="SSF51412">
    <property type="entry name" value="Inosine monophosphate dehydrogenase (IMPDH)"/>
    <property type="match status" value="1"/>
</dbReference>
<dbReference type="Pfam" id="PF03060">
    <property type="entry name" value="NMO"/>
    <property type="match status" value="2"/>
</dbReference>
<evidence type="ECO:0000313" key="5">
    <source>
        <dbReference type="Proteomes" id="UP000199372"/>
    </source>
</evidence>